<dbReference type="EMBL" id="JACGCM010002299">
    <property type="protein sequence ID" value="KAF6141792.1"/>
    <property type="molecule type" value="Genomic_DNA"/>
</dbReference>
<dbReference type="SUPFAM" id="SSF53756">
    <property type="entry name" value="UDP-Glycosyltransferase/glycogen phosphorylase"/>
    <property type="match status" value="1"/>
</dbReference>
<evidence type="ECO:0000256" key="1">
    <source>
        <dbReference type="ARBA" id="ARBA00009995"/>
    </source>
</evidence>
<reference evidence="4 5" key="1">
    <citation type="journal article" date="2020" name="IScience">
        <title>Genome Sequencing of the Endangered Kingdonia uniflora (Circaeasteraceae, Ranunculales) Reveals Potential Mechanisms of Evolutionary Specialization.</title>
        <authorList>
            <person name="Sun Y."/>
            <person name="Deng T."/>
            <person name="Zhang A."/>
            <person name="Moore M.J."/>
            <person name="Landis J.B."/>
            <person name="Lin N."/>
            <person name="Zhang H."/>
            <person name="Zhang X."/>
            <person name="Huang J."/>
            <person name="Zhang X."/>
            <person name="Sun H."/>
            <person name="Wang H."/>
        </authorList>
    </citation>
    <scope>NUCLEOTIDE SEQUENCE [LARGE SCALE GENOMIC DNA]</scope>
    <source>
        <strain evidence="4">TB1705</strain>
        <tissue evidence="4">Leaf</tissue>
    </source>
</reference>
<proteinExistence type="inferred from homology"/>
<keyword evidence="5" id="KW-1185">Reference proteome</keyword>
<keyword evidence="3" id="KW-0812">Transmembrane</keyword>
<evidence type="ECO:0000256" key="2">
    <source>
        <dbReference type="ARBA" id="ARBA00022679"/>
    </source>
</evidence>
<evidence type="ECO:0000256" key="3">
    <source>
        <dbReference type="SAM" id="Phobius"/>
    </source>
</evidence>
<dbReference type="Pfam" id="PF00201">
    <property type="entry name" value="UDPGT"/>
    <property type="match status" value="1"/>
</dbReference>
<dbReference type="InterPro" id="IPR002213">
    <property type="entry name" value="UDP_glucos_trans"/>
</dbReference>
<feature type="transmembrane region" description="Helical" evidence="3">
    <location>
        <begin position="12"/>
        <end position="35"/>
    </location>
</feature>
<dbReference type="OrthoDB" id="5835829at2759"/>
<dbReference type="PANTHER" id="PTHR48049">
    <property type="entry name" value="GLYCOSYLTRANSFERASE"/>
    <property type="match status" value="1"/>
</dbReference>
<dbReference type="PANTHER" id="PTHR48049:SF57">
    <property type="entry name" value="UDP-GLYCOSYLTRANSFERASE 91C1-LIKE"/>
    <property type="match status" value="1"/>
</dbReference>
<dbReference type="CDD" id="cd03784">
    <property type="entry name" value="GT1_Gtf-like"/>
    <property type="match status" value="1"/>
</dbReference>
<accession>A0A7J7LGS8</accession>
<dbReference type="GO" id="GO:0035251">
    <property type="term" value="F:UDP-glucosyltransferase activity"/>
    <property type="evidence" value="ECO:0007669"/>
    <property type="project" value="InterPro"/>
</dbReference>
<evidence type="ECO:0008006" key="6">
    <source>
        <dbReference type="Google" id="ProtNLM"/>
    </source>
</evidence>
<evidence type="ECO:0000313" key="4">
    <source>
        <dbReference type="EMBL" id="KAF6141792.1"/>
    </source>
</evidence>
<evidence type="ECO:0000313" key="5">
    <source>
        <dbReference type="Proteomes" id="UP000541444"/>
    </source>
</evidence>
<protein>
    <recommendedName>
        <fullName evidence="6">Glycosyltransferase</fullName>
    </recommendedName>
</protein>
<name>A0A7J7LGS8_9MAGN</name>
<comment type="caution">
    <text evidence="4">The sequence shown here is derived from an EMBL/GenBank/DDBJ whole genome shotgun (WGS) entry which is preliminary data.</text>
</comment>
<sequence>MESHLQLHVVMLPWFAFGHMIPFFLLSVVLAKAGIRASFISTRKNIQRLPRVPSNLEHLLKFVEFQLPAVDGLPEGAEATIDIAMDQIQYLKVSYDRLSEQFKNFISNEAPQVIIQDFAPHWTVDIAREFGVRQIMFSIFSSVFWAFFGPLEYLVEGEGLREHWPSAESLTTLHKWVDFPSTVVIRMHEAKDFFAGAFGQNASGFTDVERLALVVGGCEAVAVRSCRELEGEYLDLLEKLYRKPVIPIGLLPPAPPPCGKRENTGGDEDKIFKWLDGQNVKSVMFAAFGSEVKLSKDQVHEIAYGLELSKLPFLWALRKPTWALNDDDESILPPGFLSRTASVGMVHMGWAPQWGILAHPSIGGFLCHCGWGSIVENLQHGHVFVVLPLIIDQGLNARFLVEKGLAVEVERNLSDGSFKGEDVAKASRKGMVEKEGESIRVRANEMKSMFVKDDYYIDAFVGYLKRDLVVKKDISPP</sequence>
<organism evidence="4 5">
    <name type="scientific">Kingdonia uniflora</name>
    <dbReference type="NCBI Taxonomy" id="39325"/>
    <lineage>
        <taxon>Eukaryota</taxon>
        <taxon>Viridiplantae</taxon>
        <taxon>Streptophyta</taxon>
        <taxon>Embryophyta</taxon>
        <taxon>Tracheophyta</taxon>
        <taxon>Spermatophyta</taxon>
        <taxon>Magnoliopsida</taxon>
        <taxon>Ranunculales</taxon>
        <taxon>Circaeasteraceae</taxon>
        <taxon>Kingdonia</taxon>
    </lineage>
</organism>
<gene>
    <name evidence="4" type="ORF">GIB67_027970</name>
</gene>
<dbReference type="AlphaFoldDB" id="A0A7J7LGS8"/>
<dbReference type="InterPro" id="IPR050481">
    <property type="entry name" value="UDP-glycosyltransf_plant"/>
</dbReference>
<comment type="similarity">
    <text evidence="1">Belongs to the UDP-glycosyltransferase family.</text>
</comment>
<dbReference type="FunFam" id="3.40.50.2000:FF:000037">
    <property type="entry name" value="Glycosyltransferase"/>
    <property type="match status" value="1"/>
</dbReference>
<dbReference type="Gene3D" id="3.40.50.2000">
    <property type="entry name" value="Glycogen Phosphorylase B"/>
    <property type="match status" value="2"/>
</dbReference>
<keyword evidence="3" id="KW-1133">Transmembrane helix</keyword>
<dbReference type="Proteomes" id="UP000541444">
    <property type="component" value="Unassembled WGS sequence"/>
</dbReference>
<keyword evidence="3" id="KW-0472">Membrane</keyword>
<keyword evidence="2" id="KW-0808">Transferase</keyword>